<name>A0A9W4UV03_9PLEO</name>
<organism evidence="4 5">
    <name type="scientific">Periconia digitata</name>
    <dbReference type="NCBI Taxonomy" id="1303443"/>
    <lineage>
        <taxon>Eukaryota</taxon>
        <taxon>Fungi</taxon>
        <taxon>Dikarya</taxon>
        <taxon>Ascomycota</taxon>
        <taxon>Pezizomycotina</taxon>
        <taxon>Dothideomycetes</taxon>
        <taxon>Pleosporomycetidae</taxon>
        <taxon>Pleosporales</taxon>
        <taxon>Massarineae</taxon>
        <taxon>Periconiaceae</taxon>
        <taxon>Periconia</taxon>
    </lineage>
</organism>
<evidence type="ECO:0000256" key="2">
    <source>
        <dbReference type="ARBA" id="ARBA00023002"/>
    </source>
</evidence>
<keyword evidence="2" id="KW-0560">Oxidoreductase</keyword>
<proteinExistence type="inferred from homology"/>
<evidence type="ECO:0000256" key="1">
    <source>
        <dbReference type="ARBA" id="ARBA00006484"/>
    </source>
</evidence>
<dbReference type="Proteomes" id="UP001152607">
    <property type="component" value="Unassembled WGS sequence"/>
</dbReference>
<dbReference type="Pfam" id="PF00106">
    <property type="entry name" value="adh_short"/>
    <property type="match status" value="1"/>
</dbReference>
<dbReference type="CDD" id="cd05233">
    <property type="entry name" value="SDR_c"/>
    <property type="match status" value="1"/>
</dbReference>
<keyword evidence="5" id="KW-1185">Reference proteome</keyword>
<dbReference type="InterPro" id="IPR036291">
    <property type="entry name" value="NAD(P)-bd_dom_sf"/>
</dbReference>
<comment type="similarity">
    <text evidence="1">Belongs to the short-chain dehydrogenases/reductases (SDR) family.</text>
</comment>
<evidence type="ECO:0000313" key="5">
    <source>
        <dbReference type="Proteomes" id="UP001152607"/>
    </source>
</evidence>
<dbReference type="EMBL" id="CAOQHR010000012">
    <property type="protein sequence ID" value="CAI6341969.1"/>
    <property type="molecule type" value="Genomic_DNA"/>
</dbReference>
<dbReference type="SUPFAM" id="SSF51735">
    <property type="entry name" value="NAD(P)-binding Rossmann-fold domains"/>
    <property type="match status" value="1"/>
</dbReference>
<dbReference type="Gene3D" id="3.40.50.720">
    <property type="entry name" value="NAD(P)-binding Rossmann-like Domain"/>
    <property type="match status" value="1"/>
</dbReference>
<comment type="caution">
    <text evidence="4">The sequence shown here is derived from an EMBL/GenBank/DDBJ whole genome shotgun (WGS) entry which is preliminary data.</text>
</comment>
<evidence type="ECO:0000313" key="4">
    <source>
        <dbReference type="EMBL" id="CAI6341969.1"/>
    </source>
</evidence>
<dbReference type="PRINTS" id="PR00081">
    <property type="entry name" value="GDHRDH"/>
</dbReference>
<dbReference type="OrthoDB" id="1933717at2759"/>
<evidence type="ECO:0000256" key="3">
    <source>
        <dbReference type="SAM" id="Coils"/>
    </source>
</evidence>
<reference evidence="4" key="1">
    <citation type="submission" date="2023-01" db="EMBL/GenBank/DDBJ databases">
        <authorList>
            <person name="Van Ghelder C."/>
            <person name="Rancurel C."/>
        </authorList>
    </citation>
    <scope>NUCLEOTIDE SEQUENCE</scope>
    <source>
        <strain evidence="4">CNCM I-4278</strain>
    </source>
</reference>
<keyword evidence="3" id="KW-0175">Coiled coil</keyword>
<feature type="coiled-coil region" evidence="3">
    <location>
        <begin position="149"/>
        <end position="176"/>
    </location>
</feature>
<accession>A0A9W4UV03</accession>
<dbReference type="InterPro" id="IPR002347">
    <property type="entry name" value="SDR_fam"/>
</dbReference>
<dbReference type="GO" id="GO:0016616">
    <property type="term" value="F:oxidoreductase activity, acting on the CH-OH group of donors, NAD or NADP as acceptor"/>
    <property type="evidence" value="ECO:0007669"/>
    <property type="project" value="TreeGrafter"/>
</dbReference>
<sequence>MYKYGGKGGGCLWGYRSCSDLQRKIVALFTHCLLNFDSTFFCCVWVDFCLTFLYIRLPTCLHTYIATHNSKQQQQHCYIATMAFPPYTGYAFTGLDSLHADIYPAISAAQTPSLKQPGKAVLVTGASRGIGRAIAIQYAHANVATIILAARSADKLEEVKKEIEGVNGEVKVLVKAVDVTSVESVQALGKEVEGEVGRLDVLVNNAGAAGAWVPLAESKPEDWWWDYEVSVKAPYLFMHALLPLMVKTAEKHGGKADIINMTSVGAHAFIPGASAYHTCKLASLRLSEFVKVEYGDKGIICVGMHPGGVQTQIAEGKTQLEGYLNDTPELAAGFTVWLTAENREWLSGRYVAAPWDVEKLESMKEEIVDGDKLLVRMVV</sequence>
<protein>
    <submittedName>
        <fullName evidence="4">Uncharacterized protein</fullName>
    </submittedName>
</protein>
<gene>
    <name evidence="4" type="ORF">PDIGIT_LOCUS15170</name>
</gene>
<dbReference type="PANTHER" id="PTHR42760:SF37">
    <property type="entry name" value="CLAVALDEHYDE DEHYDROGENASE"/>
    <property type="match status" value="1"/>
</dbReference>
<dbReference type="AlphaFoldDB" id="A0A9W4UV03"/>
<dbReference type="PANTHER" id="PTHR42760">
    <property type="entry name" value="SHORT-CHAIN DEHYDROGENASES/REDUCTASES FAMILY MEMBER"/>
    <property type="match status" value="1"/>
</dbReference>